<comment type="caution">
    <text evidence="2">The sequence shown here is derived from an EMBL/GenBank/DDBJ whole genome shotgun (WGS) entry which is preliminary data.</text>
</comment>
<evidence type="ECO:0000256" key="1">
    <source>
        <dbReference type="SAM" id="MobiDB-lite"/>
    </source>
</evidence>
<feature type="region of interest" description="Disordered" evidence="1">
    <location>
        <begin position="1"/>
        <end position="73"/>
    </location>
</feature>
<dbReference type="EMBL" id="BGPR01006832">
    <property type="protein sequence ID" value="GBN22186.1"/>
    <property type="molecule type" value="Genomic_DNA"/>
</dbReference>
<evidence type="ECO:0000313" key="3">
    <source>
        <dbReference type="Proteomes" id="UP000499080"/>
    </source>
</evidence>
<keyword evidence="3" id="KW-1185">Reference proteome</keyword>
<evidence type="ECO:0000313" key="2">
    <source>
        <dbReference type="EMBL" id="GBN22186.1"/>
    </source>
</evidence>
<dbReference type="AlphaFoldDB" id="A0A4Y2M8Z4"/>
<sequence length="116" mass="12517">MDEFSAVFSIQAGMPASSPLKRSDTQDGLASELADSKQVTTRKLATAHKVSGKKASGLKMPNPNDKNIETVDNSSNTENTLAEAVEQYTNTDVLMENANLSDPHIIPFDSENGMKM</sequence>
<organism evidence="2 3">
    <name type="scientific">Araneus ventricosus</name>
    <name type="common">Orbweaver spider</name>
    <name type="synonym">Epeira ventricosa</name>
    <dbReference type="NCBI Taxonomy" id="182803"/>
    <lineage>
        <taxon>Eukaryota</taxon>
        <taxon>Metazoa</taxon>
        <taxon>Ecdysozoa</taxon>
        <taxon>Arthropoda</taxon>
        <taxon>Chelicerata</taxon>
        <taxon>Arachnida</taxon>
        <taxon>Araneae</taxon>
        <taxon>Araneomorphae</taxon>
        <taxon>Entelegynae</taxon>
        <taxon>Araneoidea</taxon>
        <taxon>Araneidae</taxon>
        <taxon>Araneus</taxon>
    </lineage>
</organism>
<name>A0A4Y2M8Z4_ARAVE</name>
<gene>
    <name evidence="2" type="ORF">AVEN_96812_1</name>
</gene>
<accession>A0A4Y2M8Z4</accession>
<reference evidence="2 3" key="1">
    <citation type="journal article" date="2019" name="Sci. Rep.">
        <title>Orb-weaving spider Araneus ventricosus genome elucidates the spidroin gene catalogue.</title>
        <authorList>
            <person name="Kono N."/>
            <person name="Nakamura H."/>
            <person name="Ohtoshi R."/>
            <person name="Moran D.A.P."/>
            <person name="Shinohara A."/>
            <person name="Yoshida Y."/>
            <person name="Fujiwara M."/>
            <person name="Mori M."/>
            <person name="Tomita M."/>
            <person name="Arakawa K."/>
        </authorList>
    </citation>
    <scope>NUCLEOTIDE SEQUENCE [LARGE SCALE GENOMIC DNA]</scope>
</reference>
<proteinExistence type="predicted"/>
<protein>
    <submittedName>
        <fullName evidence="2">Uncharacterized protein</fullName>
    </submittedName>
</protein>
<dbReference type="Proteomes" id="UP000499080">
    <property type="component" value="Unassembled WGS sequence"/>
</dbReference>